<feature type="compositionally biased region" description="Basic and acidic residues" evidence="13">
    <location>
        <begin position="78"/>
        <end position="93"/>
    </location>
</feature>
<dbReference type="GO" id="GO:0046872">
    <property type="term" value="F:metal ion binding"/>
    <property type="evidence" value="ECO:0007669"/>
    <property type="project" value="UniProtKB-KW"/>
</dbReference>
<evidence type="ECO:0000256" key="12">
    <source>
        <dbReference type="ARBA" id="ARBA00023280"/>
    </source>
</evidence>
<evidence type="ECO:0000256" key="4">
    <source>
        <dbReference type="ARBA" id="ARBA00022495"/>
    </source>
</evidence>
<evidence type="ECO:0000313" key="17">
    <source>
        <dbReference type="Proteomes" id="UP001235424"/>
    </source>
</evidence>
<comment type="similarity">
    <text evidence="2">Belongs to the paramyxoviruses V protein family.</text>
</comment>
<feature type="domain" description="Paramyxovirinae protein V zinc-binding" evidence="14">
    <location>
        <begin position="182"/>
        <end position="222"/>
    </location>
</feature>
<evidence type="ECO:0000256" key="7">
    <source>
        <dbReference type="ARBA" id="ARBA00022723"/>
    </source>
</evidence>
<evidence type="ECO:0000256" key="6">
    <source>
        <dbReference type="ARBA" id="ARBA00022632"/>
    </source>
</evidence>
<keyword evidence="8" id="KW-1114">Inhibition of host interferon signaling pathway by virus</keyword>
<evidence type="ECO:0000256" key="8">
    <source>
        <dbReference type="ARBA" id="ARBA00022830"/>
    </source>
</evidence>
<accession>A0A875J621</accession>
<keyword evidence="7" id="KW-0479">Metal-binding</keyword>
<evidence type="ECO:0000256" key="10">
    <source>
        <dbReference type="ARBA" id="ARBA00023258"/>
    </source>
</evidence>
<sequence>MDINPSDEEIAAWIDKGLETVDHFVKSTTVTNPSPAKSGSKPTSEKNTTKLQKEKTSDVIQAPPTQPRPGGLKSAKKQPRDLGARPKTTKDTQPKLQSGQIEEAVYEEVIPGAQSTGHIMADNTPTKPMRAKAKLMSLQQIQETSAVSEADGQGSFKRGNNPNKDVYARIRLRHRREYHFDWSSGTPRVIEWCNPACVPITTTGRRQDCRCGQCPRICSMCEGDYEILKGPGGKTYPS</sequence>
<evidence type="ECO:0000256" key="3">
    <source>
        <dbReference type="ARBA" id="ARBA00022482"/>
    </source>
</evidence>
<evidence type="ECO:0000313" key="16">
    <source>
        <dbReference type="EMBL" id="QPF77627.1"/>
    </source>
</evidence>
<feature type="domain" description="Phosphoprotein P soyouz module" evidence="15">
    <location>
        <begin position="5"/>
        <end position="29"/>
    </location>
</feature>
<keyword evidence="10" id="KW-0922">Interferon antiviral system evasion</keyword>
<dbReference type="InterPro" id="IPR025909">
    <property type="entry name" value="Soyouz_module"/>
</dbReference>
<dbReference type="Gene3D" id="4.10.80.340">
    <property type="match status" value="1"/>
</dbReference>
<evidence type="ECO:0000256" key="5">
    <source>
        <dbReference type="ARBA" id="ARBA00022581"/>
    </source>
</evidence>
<proteinExistence type="inferred from homology"/>
<feature type="compositionally biased region" description="Polar residues" evidence="13">
    <location>
        <begin position="26"/>
        <end position="42"/>
    </location>
</feature>
<gene>
    <name evidence="16" type="primary">V/W/P</name>
</gene>
<keyword evidence="5" id="KW-0945">Host-virus interaction</keyword>
<dbReference type="GO" id="GO:0039554">
    <property type="term" value="P:symbiont-mediated suppression of host cytoplasmic pattern recognition receptor signaling pathway via inhibition of MDA-5 activity"/>
    <property type="evidence" value="ECO:0007669"/>
    <property type="project" value="UniProtKB-KW"/>
</dbReference>
<evidence type="ECO:0000256" key="11">
    <source>
        <dbReference type="ARBA" id="ARBA00023260"/>
    </source>
</evidence>
<keyword evidence="6" id="KW-1090">Inhibition of host innate immune response by virus</keyword>
<comment type="subcellular location">
    <subcellularLocation>
        <location evidence="1">Host cell</location>
    </subcellularLocation>
</comment>
<keyword evidence="11" id="KW-1089">Inhibition of host MDA5 by virus</keyword>
<dbReference type="InterPro" id="IPR024279">
    <property type="entry name" value="Paramyx_V_Zn-bd"/>
</dbReference>
<dbReference type="EMBL" id="MT062420">
    <property type="protein sequence ID" value="QPF77627.1"/>
    <property type="molecule type" value="Viral_cRNA"/>
</dbReference>
<keyword evidence="9" id="KW-0862">Zinc</keyword>
<feature type="compositionally biased region" description="Basic and acidic residues" evidence="13">
    <location>
        <begin position="43"/>
        <end position="57"/>
    </location>
</feature>
<reference evidence="16" key="1">
    <citation type="journal article" date="2020" name="Viruses">
        <title>Achimota Pararubulavirus 3: A New Bat-Derived Paramyxovirus of the Genus Pararubulavirus.</title>
        <authorList>
            <person name="Baker K.S."/>
            <person name="Tachedjian M."/>
            <person name="Barr J."/>
            <person name="Marsh G.A."/>
            <person name="Todd S."/>
            <person name="Crameri G."/>
            <person name="Crameri S."/>
            <person name="Smith I."/>
            <person name="Holmes C.E.G."/>
            <person name="Suu-Ire R."/>
            <person name="Fernandez-Loras A."/>
            <person name="Cunningham A.A."/>
            <person name="Wood J.L.N."/>
            <person name="Wang L.F."/>
        </authorList>
    </citation>
    <scope>NUCLEOTIDE SEQUENCE</scope>
    <source>
        <strain evidence="16">U72</strain>
    </source>
</reference>
<evidence type="ECO:0000259" key="14">
    <source>
        <dbReference type="Pfam" id="PF13008"/>
    </source>
</evidence>
<evidence type="ECO:0000256" key="13">
    <source>
        <dbReference type="SAM" id="MobiDB-lite"/>
    </source>
</evidence>
<name>A0A875J621_9MONO</name>
<feature type="region of interest" description="Disordered" evidence="13">
    <location>
        <begin position="25"/>
        <end position="98"/>
    </location>
</feature>
<evidence type="ECO:0000256" key="2">
    <source>
        <dbReference type="ARBA" id="ARBA00005355"/>
    </source>
</evidence>
<dbReference type="Proteomes" id="UP001235424">
    <property type="component" value="Segment"/>
</dbReference>
<keyword evidence="4" id="KW-0691">RNA editing</keyword>
<organism evidence="16 17">
    <name type="scientific">Achimota pararubulavirus 3</name>
    <dbReference type="NCBI Taxonomy" id="2791004"/>
    <lineage>
        <taxon>Viruses</taxon>
        <taxon>Riboviria</taxon>
        <taxon>Orthornavirae</taxon>
        <taxon>Negarnaviricota</taxon>
        <taxon>Haploviricotina</taxon>
        <taxon>Monjiviricetes</taxon>
        <taxon>Mononegavirales</taxon>
        <taxon>Paramyxoviridae</taxon>
        <taxon>Rubulavirinae</taxon>
        <taxon>Pararubulavirus</taxon>
        <taxon>Pararubulavirus eidoli</taxon>
    </lineage>
</organism>
<dbReference type="GO" id="GO:0039502">
    <property type="term" value="P:symbiont-mediated suppression of host type I interferon-mediated signaling pathway"/>
    <property type="evidence" value="ECO:0007669"/>
    <property type="project" value="UniProtKB-KW"/>
</dbReference>
<dbReference type="GO" id="GO:0043657">
    <property type="term" value="C:host cell"/>
    <property type="evidence" value="ECO:0007669"/>
    <property type="project" value="UniProtKB-SubCell"/>
</dbReference>
<dbReference type="Pfam" id="PF13008">
    <property type="entry name" value="zf-Paramyx-P"/>
    <property type="match status" value="1"/>
</dbReference>
<dbReference type="Pfam" id="PF14313">
    <property type="entry name" value="Soyouz_module"/>
    <property type="match status" value="1"/>
</dbReference>
<keyword evidence="12" id="KW-0899">Viral immunoevasion</keyword>
<evidence type="ECO:0000259" key="15">
    <source>
        <dbReference type="Pfam" id="PF14313"/>
    </source>
</evidence>
<keyword evidence="17" id="KW-1185">Reference proteome</keyword>
<protein>
    <submittedName>
        <fullName evidence="16">V-protein</fullName>
    </submittedName>
</protein>
<evidence type="ECO:0000256" key="1">
    <source>
        <dbReference type="ARBA" id="ARBA00004340"/>
    </source>
</evidence>
<evidence type="ECO:0000256" key="9">
    <source>
        <dbReference type="ARBA" id="ARBA00022833"/>
    </source>
</evidence>
<keyword evidence="3" id="KW-1113">Inhibition of host RLR pathway by virus</keyword>